<dbReference type="Proteomes" id="UP001249851">
    <property type="component" value="Unassembled WGS sequence"/>
</dbReference>
<comment type="caution">
    <text evidence="2">The sequence shown here is derived from an EMBL/GenBank/DDBJ whole genome shotgun (WGS) entry which is preliminary data.</text>
</comment>
<evidence type="ECO:0000256" key="1">
    <source>
        <dbReference type="SAM" id="MobiDB-lite"/>
    </source>
</evidence>
<feature type="region of interest" description="Disordered" evidence="1">
    <location>
        <begin position="489"/>
        <end position="529"/>
    </location>
</feature>
<name>A0AAD9Q2X1_ACRCE</name>
<organism evidence="2 3">
    <name type="scientific">Acropora cervicornis</name>
    <name type="common">Staghorn coral</name>
    <dbReference type="NCBI Taxonomy" id="6130"/>
    <lineage>
        <taxon>Eukaryota</taxon>
        <taxon>Metazoa</taxon>
        <taxon>Cnidaria</taxon>
        <taxon>Anthozoa</taxon>
        <taxon>Hexacorallia</taxon>
        <taxon>Scleractinia</taxon>
        <taxon>Astrocoeniina</taxon>
        <taxon>Acroporidae</taxon>
        <taxon>Acropora</taxon>
    </lineage>
</organism>
<evidence type="ECO:0008006" key="4">
    <source>
        <dbReference type="Google" id="ProtNLM"/>
    </source>
</evidence>
<reference evidence="2" key="1">
    <citation type="journal article" date="2023" name="G3 (Bethesda)">
        <title>Whole genome assembly and annotation of the endangered Caribbean coral Acropora cervicornis.</title>
        <authorList>
            <person name="Selwyn J.D."/>
            <person name="Vollmer S.V."/>
        </authorList>
    </citation>
    <scope>NUCLEOTIDE SEQUENCE</scope>
    <source>
        <strain evidence="2">K2</strain>
    </source>
</reference>
<dbReference type="AlphaFoldDB" id="A0AAD9Q2X1"/>
<gene>
    <name evidence="2" type="ORF">P5673_024736</name>
</gene>
<evidence type="ECO:0000313" key="2">
    <source>
        <dbReference type="EMBL" id="KAK2553762.1"/>
    </source>
</evidence>
<protein>
    <recommendedName>
        <fullName evidence="4">EF-hand domain-containing protein</fullName>
    </recommendedName>
</protein>
<dbReference type="PROSITE" id="PS00018">
    <property type="entry name" value="EF_HAND_1"/>
    <property type="match status" value="1"/>
</dbReference>
<sequence>MMLTRSLLNKALYGPSRTTANTEIKDVLSRDHVLQKGEWNENVQSSPWTTSFAISFKNPGRKDVQRVRDVKKNVSGIVLGSAEERSLATTAEDFDNKLERVPEKIVPSLSTNIADFSPKYMSDKSFGKSKSLYATSFSKKNQALQGANARNRAKCQEHTNDLNTTHFQLGTHGNVCDSEMTSSFQNKSSYNSQEKYATTRLMHSNGAVETCKSSVFRSGDWNEAESSPQPCSVTCQDFHIKPFSVDASDCNTNTEVNSKKLNTETGCLVDSTDGSNQPYYQCRTHFVLGNDREKRNSLYHKDFMLGNCKYLSKPLLAPPPMSSKVFPGTEEGLYEPSHSTKKADFENLETHIEQIGQGRGAQTKLNWERHNTVAVVLSCDVKRLTGDRQSSIVSVTYQSTPSSVTGADYRVPTSELKCLSPRKAPRSRYRYLDSDGALLTSPVWPIPPETKEKFNTTENETAAEVSMTYKSKRDDCRERIHDNRRSHFQFGSNVDSKHSEQHDQFSSSNHVDQSLPAAGKSEGPEGKYSHVYQRCDSNHSGLIDYREFSKHLSKDELTISRGAKSPSSSVMKTDFCPPEQRKWTPAQQRAIEMSERIATLRVSSHYFHKHNIGASRLSTTAQDFVRPDRMLGSQHIQSK</sequence>
<keyword evidence="3" id="KW-1185">Reference proteome</keyword>
<reference evidence="2" key="2">
    <citation type="journal article" date="2023" name="Science">
        <title>Genomic signatures of disease resistance in endangered staghorn corals.</title>
        <authorList>
            <person name="Vollmer S.V."/>
            <person name="Selwyn J.D."/>
            <person name="Despard B.A."/>
            <person name="Roesel C.L."/>
        </authorList>
    </citation>
    <scope>NUCLEOTIDE SEQUENCE</scope>
    <source>
        <strain evidence="2">K2</strain>
    </source>
</reference>
<proteinExistence type="predicted"/>
<dbReference type="InterPro" id="IPR018247">
    <property type="entry name" value="EF_Hand_1_Ca_BS"/>
</dbReference>
<dbReference type="EMBL" id="JARQWQ010000074">
    <property type="protein sequence ID" value="KAK2553762.1"/>
    <property type="molecule type" value="Genomic_DNA"/>
</dbReference>
<evidence type="ECO:0000313" key="3">
    <source>
        <dbReference type="Proteomes" id="UP001249851"/>
    </source>
</evidence>
<accession>A0AAD9Q2X1</accession>